<comment type="caution">
    <text evidence="2">The sequence shown here is derived from an EMBL/GenBank/DDBJ whole genome shotgun (WGS) entry which is preliminary data.</text>
</comment>
<reference evidence="3" key="1">
    <citation type="journal article" date="2019" name="Int. J. Syst. Evol. Microbiol.">
        <title>The Global Catalogue of Microorganisms (GCM) 10K type strain sequencing project: providing services to taxonomists for standard genome sequencing and annotation.</title>
        <authorList>
            <consortium name="The Broad Institute Genomics Platform"/>
            <consortium name="The Broad Institute Genome Sequencing Center for Infectious Disease"/>
            <person name="Wu L."/>
            <person name="Ma J."/>
        </authorList>
    </citation>
    <scope>NUCLEOTIDE SEQUENCE [LARGE SCALE GENOMIC DNA]</scope>
    <source>
        <strain evidence="3">JCM 17551</strain>
    </source>
</reference>
<protein>
    <recommendedName>
        <fullName evidence="4">Type II secretion system protein GspF domain-containing protein</fullName>
    </recommendedName>
</protein>
<organism evidence="2 3">
    <name type="scientific">Litoribacillus peritrichatus</name>
    <dbReference type="NCBI Taxonomy" id="718191"/>
    <lineage>
        <taxon>Bacteria</taxon>
        <taxon>Pseudomonadati</taxon>
        <taxon>Pseudomonadota</taxon>
        <taxon>Gammaproteobacteria</taxon>
        <taxon>Oceanospirillales</taxon>
        <taxon>Oceanospirillaceae</taxon>
        <taxon>Litoribacillus</taxon>
    </lineage>
</organism>
<evidence type="ECO:0000313" key="3">
    <source>
        <dbReference type="Proteomes" id="UP001501565"/>
    </source>
</evidence>
<keyword evidence="1" id="KW-0812">Transmembrane</keyword>
<feature type="transmembrane region" description="Helical" evidence="1">
    <location>
        <begin position="234"/>
        <end position="255"/>
    </location>
</feature>
<keyword evidence="3" id="KW-1185">Reference proteome</keyword>
<proteinExistence type="predicted"/>
<feature type="transmembrane region" description="Helical" evidence="1">
    <location>
        <begin position="68"/>
        <end position="88"/>
    </location>
</feature>
<evidence type="ECO:0000256" key="1">
    <source>
        <dbReference type="SAM" id="Phobius"/>
    </source>
</evidence>
<name>A0ABP7N449_9GAMM</name>
<evidence type="ECO:0008006" key="4">
    <source>
        <dbReference type="Google" id="ProtNLM"/>
    </source>
</evidence>
<accession>A0ABP7N449</accession>
<dbReference type="EMBL" id="BAABBN010000012">
    <property type="protein sequence ID" value="GAA3935913.1"/>
    <property type="molecule type" value="Genomic_DNA"/>
</dbReference>
<sequence>MDECLTRVESEPGVHLYGEQPEPGSLPDLLLAEIKDIENQQAAARVIGLYGGLDFTSQLNEPMQLKRVIAYLSCVVVVFFLVSCLYQLKVAPTFLETYRTFELDIPIHVLWYQDYWLMFSVVIFVLLLLALKVGFELKRLFQFADTHFESFIFNRLTLPGIRTAYLNILEAVFYPLSDTSEQRGIPSYLITEHLRAMERSGMDVTQEIQSIIQREGRALTVLCERQMRIISASIAIIIIAAIFFFLISAYSPIFILGETI</sequence>
<keyword evidence="1" id="KW-0472">Membrane</keyword>
<keyword evidence="1" id="KW-1133">Transmembrane helix</keyword>
<dbReference type="Proteomes" id="UP001501565">
    <property type="component" value="Unassembled WGS sequence"/>
</dbReference>
<gene>
    <name evidence="2" type="ORF">GCM10022277_35500</name>
</gene>
<feature type="transmembrane region" description="Helical" evidence="1">
    <location>
        <begin position="115"/>
        <end position="135"/>
    </location>
</feature>
<evidence type="ECO:0000313" key="2">
    <source>
        <dbReference type="EMBL" id="GAA3935913.1"/>
    </source>
</evidence>